<organism evidence="6">
    <name type="scientific">Streptomyces sp. YN86</name>
    <dbReference type="NCBI Taxonomy" id="1484062"/>
    <lineage>
        <taxon>Bacteria</taxon>
        <taxon>Bacillati</taxon>
        <taxon>Actinomycetota</taxon>
        <taxon>Actinomycetes</taxon>
        <taxon>Kitasatosporales</taxon>
        <taxon>Streptomycetaceae</taxon>
        <taxon>Streptomyces</taxon>
    </lineage>
</organism>
<dbReference type="CDD" id="cd00438">
    <property type="entry name" value="cupin_RmlC"/>
    <property type="match status" value="1"/>
</dbReference>
<comment type="similarity">
    <text evidence="1">Belongs to the dTDP-4-dehydrorhamnose 3,5-epimerase family.</text>
</comment>
<evidence type="ECO:0000256" key="4">
    <source>
        <dbReference type="PIRSR" id="PIRSR600888-3"/>
    </source>
</evidence>
<dbReference type="GO" id="GO:0019305">
    <property type="term" value="P:dTDP-rhamnose biosynthetic process"/>
    <property type="evidence" value="ECO:0007669"/>
    <property type="project" value="TreeGrafter"/>
</dbReference>
<accession>A0A075EYR5</accession>
<dbReference type="InterPro" id="IPR014710">
    <property type="entry name" value="RmlC-like_jellyroll"/>
</dbReference>
<proteinExistence type="inferred from homology"/>
<evidence type="ECO:0000313" key="6">
    <source>
        <dbReference type="EMBL" id="AIE54264.1"/>
    </source>
</evidence>
<dbReference type="PANTHER" id="PTHR21047:SF2">
    <property type="entry name" value="THYMIDINE DIPHOSPHO-4-KETO-RHAMNOSE 3,5-EPIMERASE"/>
    <property type="match status" value="1"/>
</dbReference>
<dbReference type="SUPFAM" id="SSF51182">
    <property type="entry name" value="RmlC-like cupins"/>
    <property type="match status" value="1"/>
</dbReference>
<evidence type="ECO:0000256" key="2">
    <source>
        <dbReference type="ARBA" id="ARBA00023235"/>
    </source>
</evidence>
<dbReference type="GO" id="GO:0000271">
    <property type="term" value="P:polysaccharide biosynthetic process"/>
    <property type="evidence" value="ECO:0007669"/>
    <property type="project" value="TreeGrafter"/>
</dbReference>
<dbReference type="EMBL" id="KJ721165">
    <property type="protein sequence ID" value="AIE54264.1"/>
    <property type="molecule type" value="Genomic_DNA"/>
</dbReference>
<keyword evidence="2" id="KW-0413">Isomerase</keyword>
<name>A0A075EYR5_9ACTN</name>
<dbReference type="InterPro" id="IPR000888">
    <property type="entry name" value="RmlC-like"/>
</dbReference>
<dbReference type="GO" id="GO:0005829">
    <property type="term" value="C:cytosol"/>
    <property type="evidence" value="ECO:0007669"/>
    <property type="project" value="TreeGrafter"/>
</dbReference>
<protein>
    <submittedName>
        <fullName evidence="6">PauY44</fullName>
    </submittedName>
</protein>
<dbReference type="Gene3D" id="2.60.120.10">
    <property type="entry name" value="Jelly Rolls"/>
    <property type="match status" value="1"/>
</dbReference>
<feature type="compositionally biased region" description="Low complexity" evidence="5">
    <location>
        <begin position="1"/>
        <end position="10"/>
    </location>
</feature>
<dbReference type="AlphaFoldDB" id="A0A075EYR5"/>
<feature type="site" description="Participates in a stacking interaction with the thymidine ring of dTDP-4-oxo-6-deoxyglucose" evidence="4">
    <location>
        <position position="161"/>
    </location>
</feature>
<reference evidence="6" key="1">
    <citation type="submission" date="2014-04" db="EMBL/GenBank/DDBJ databases">
        <title>paulomycin gene cluster in Streptomyces sp. YN86.</title>
        <authorList>
            <person name="Li J."/>
            <person name="Xie Z."/>
            <person name="Chen Y."/>
        </authorList>
    </citation>
    <scope>NUCLEOTIDE SEQUENCE</scope>
    <source>
        <strain evidence="6">YN86</strain>
    </source>
</reference>
<feature type="active site" description="Proton acceptor" evidence="3">
    <location>
        <position position="85"/>
    </location>
</feature>
<dbReference type="InterPro" id="IPR011051">
    <property type="entry name" value="RmlC_Cupin_sf"/>
</dbReference>
<evidence type="ECO:0000256" key="5">
    <source>
        <dbReference type="SAM" id="MobiDB-lite"/>
    </source>
</evidence>
<evidence type="ECO:0000256" key="3">
    <source>
        <dbReference type="PIRSR" id="PIRSR600888-1"/>
    </source>
</evidence>
<dbReference type="Pfam" id="PF00908">
    <property type="entry name" value="dTDP_sugar_isom"/>
    <property type="match status" value="1"/>
</dbReference>
<evidence type="ECO:0000256" key="1">
    <source>
        <dbReference type="ARBA" id="ARBA00010154"/>
    </source>
</evidence>
<sequence>MSPPDTAAGGTPEGAPPGPVVNAGAVRTLRVSGAFVFTPQVFHDDRGMFVDSYQLPVFAETAGRPFPLFQASHSRSRRGVVRGVHFTSAPPGMAKYVHCAAGRALDLVVDLRVGSPTFGRWDSVVLDAARPRSTYLPVGVGHAFVALEDDTMMTYLMSGGYVPRDEHAVSPLDPALDLPFPLDGDPVLSARDRQAPTLAEAGRQGLLPEYETCLALDRVL</sequence>
<feature type="region of interest" description="Disordered" evidence="5">
    <location>
        <begin position="1"/>
        <end position="21"/>
    </location>
</feature>
<dbReference type="GO" id="GO:0008830">
    <property type="term" value="F:dTDP-4-dehydrorhamnose 3,5-epimerase activity"/>
    <property type="evidence" value="ECO:0007669"/>
    <property type="project" value="InterPro"/>
</dbReference>
<feature type="active site" description="Proton donor" evidence="3">
    <location>
        <position position="155"/>
    </location>
</feature>
<dbReference type="PANTHER" id="PTHR21047">
    <property type="entry name" value="DTDP-6-DEOXY-D-GLUCOSE-3,5 EPIMERASE"/>
    <property type="match status" value="1"/>
</dbReference>